<dbReference type="NCBIfam" id="TIGR02072">
    <property type="entry name" value="BioC"/>
    <property type="match status" value="1"/>
</dbReference>
<evidence type="ECO:0000259" key="9">
    <source>
        <dbReference type="Pfam" id="PF08241"/>
    </source>
</evidence>
<organism evidence="10 11">
    <name type="scientific">Grimontia marina</name>
    <dbReference type="NCBI Taxonomy" id="646534"/>
    <lineage>
        <taxon>Bacteria</taxon>
        <taxon>Pseudomonadati</taxon>
        <taxon>Pseudomonadota</taxon>
        <taxon>Gammaproteobacteria</taxon>
        <taxon>Vibrionales</taxon>
        <taxon>Vibrionaceae</taxon>
        <taxon>Grimontia</taxon>
    </lineage>
</organism>
<evidence type="ECO:0000313" key="11">
    <source>
        <dbReference type="Proteomes" id="UP000073601"/>
    </source>
</evidence>
<protein>
    <recommendedName>
        <fullName evidence="3 8">Malonyl-[acyl-carrier protein] O-methyltransferase</fullName>
        <shortName evidence="8">Malonyl-ACP O-methyltransferase</shortName>
        <ecNumber evidence="3 8">2.1.1.197</ecNumber>
    </recommendedName>
    <alternativeName>
        <fullName evidence="8">Biotin synthesis protein BioC</fullName>
    </alternativeName>
</protein>
<dbReference type="Pfam" id="PF08241">
    <property type="entry name" value="Methyltransf_11"/>
    <property type="match status" value="1"/>
</dbReference>
<dbReference type="Proteomes" id="UP000073601">
    <property type="component" value="Unassembled WGS sequence"/>
</dbReference>
<dbReference type="GO" id="GO:0032259">
    <property type="term" value="P:methylation"/>
    <property type="evidence" value="ECO:0007669"/>
    <property type="project" value="UniProtKB-KW"/>
</dbReference>
<evidence type="ECO:0000256" key="4">
    <source>
        <dbReference type="ARBA" id="ARBA00022603"/>
    </source>
</evidence>
<keyword evidence="6 8" id="KW-0949">S-adenosyl-L-methionine</keyword>
<evidence type="ECO:0000256" key="8">
    <source>
        <dbReference type="HAMAP-Rule" id="MF_00835"/>
    </source>
</evidence>
<dbReference type="GO" id="GO:0010340">
    <property type="term" value="F:carboxyl-O-methyltransferase activity"/>
    <property type="evidence" value="ECO:0007669"/>
    <property type="project" value="UniProtKB-UniRule"/>
</dbReference>
<dbReference type="GO" id="GO:0008757">
    <property type="term" value="F:S-adenosylmethionine-dependent methyltransferase activity"/>
    <property type="evidence" value="ECO:0007669"/>
    <property type="project" value="InterPro"/>
</dbReference>
<proteinExistence type="inferred from homology"/>
<evidence type="ECO:0000256" key="6">
    <source>
        <dbReference type="ARBA" id="ARBA00022691"/>
    </source>
</evidence>
<dbReference type="EMBL" id="FIZY01000036">
    <property type="protein sequence ID" value="CZF85332.1"/>
    <property type="molecule type" value="Genomic_DNA"/>
</dbReference>
<dbReference type="HAMAP" id="MF_00835">
    <property type="entry name" value="BioC"/>
    <property type="match status" value="1"/>
</dbReference>
<sequence>MSQAVDFQQDALAMLDEEKKAIKDAFSRAAKTYDSCAAFQRRVGHLLMEMNTDWQGKTVLDLGCGTGYFTEQMLTLGADMVALDLSDKMLEQARVRCGDSANYISADAESLPLADNSIDVAFSSLALQWCHDLSVPLSELKRVVKPGGKILFTTLLEGSLEELKQAWRKVNGQSHVNTFLSHKQVNIALAQAHCNHYHIECKPITEYYPSALALMKDLKGIGATHLQEGRSAGLVGRRAFIELESAYDAFRNEDGTVPATYQVCFGAISNE</sequence>
<keyword evidence="7 8" id="KW-0093">Biotin biosynthesis</keyword>
<keyword evidence="5 8" id="KW-0808">Transferase</keyword>
<keyword evidence="11" id="KW-1185">Reference proteome</keyword>
<comment type="pathway">
    <text evidence="2 8">Cofactor biosynthesis; biotin biosynthesis.</text>
</comment>
<dbReference type="InterPro" id="IPR011814">
    <property type="entry name" value="BioC"/>
</dbReference>
<evidence type="ECO:0000256" key="3">
    <source>
        <dbReference type="ARBA" id="ARBA00012327"/>
    </source>
</evidence>
<dbReference type="CDD" id="cd02440">
    <property type="entry name" value="AdoMet_MTases"/>
    <property type="match status" value="1"/>
</dbReference>
<evidence type="ECO:0000256" key="1">
    <source>
        <dbReference type="ARBA" id="ARBA00000852"/>
    </source>
</evidence>
<comment type="catalytic activity">
    <reaction evidence="1 8">
        <text>malonyl-[ACP] + S-adenosyl-L-methionine = malonyl-[ACP] methyl ester + S-adenosyl-L-homocysteine</text>
        <dbReference type="Rhea" id="RHEA:17105"/>
        <dbReference type="Rhea" id="RHEA-COMP:9623"/>
        <dbReference type="Rhea" id="RHEA-COMP:9954"/>
        <dbReference type="ChEBI" id="CHEBI:57856"/>
        <dbReference type="ChEBI" id="CHEBI:59789"/>
        <dbReference type="ChEBI" id="CHEBI:78449"/>
        <dbReference type="ChEBI" id="CHEBI:78845"/>
        <dbReference type="EC" id="2.1.1.197"/>
    </reaction>
</comment>
<feature type="domain" description="Methyltransferase type 11" evidence="9">
    <location>
        <begin position="60"/>
        <end position="152"/>
    </location>
</feature>
<evidence type="ECO:0000256" key="2">
    <source>
        <dbReference type="ARBA" id="ARBA00004746"/>
    </source>
</evidence>
<evidence type="ECO:0000256" key="7">
    <source>
        <dbReference type="ARBA" id="ARBA00022756"/>
    </source>
</evidence>
<keyword evidence="4 8" id="KW-0489">Methyltransferase</keyword>
<dbReference type="RefSeq" id="WP_062712625.1">
    <property type="nucleotide sequence ID" value="NZ_CAWRCI010000036.1"/>
</dbReference>
<dbReference type="InterPro" id="IPR013216">
    <property type="entry name" value="Methyltransf_11"/>
</dbReference>
<accession>A0A128FEV5</accession>
<dbReference type="PANTHER" id="PTHR13090:SF1">
    <property type="entry name" value="ARGININE-HYDROXYLASE NDUFAF5, MITOCHONDRIAL"/>
    <property type="match status" value="1"/>
</dbReference>
<evidence type="ECO:0000256" key="5">
    <source>
        <dbReference type="ARBA" id="ARBA00022679"/>
    </source>
</evidence>
<dbReference type="PANTHER" id="PTHR13090">
    <property type="entry name" value="ARGININE-HYDROXYLASE NDUFAF5, MITOCHONDRIAL"/>
    <property type="match status" value="1"/>
</dbReference>
<dbReference type="GO" id="GO:0009102">
    <property type="term" value="P:biotin biosynthetic process"/>
    <property type="evidence" value="ECO:0007669"/>
    <property type="project" value="UniProtKB-UniRule"/>
</dbReference>
<comment type="similarity">
    <text evidence="8">Belongs to the methyltransferase superfamily.</text>
</comment>
<reference evidence="11" key="1">
    <citation type="submission" date="2016-02" db="EMBL/GenBank/DDBJ databases">
        <authorList>
            <person name="Rodrigo-Torres Lidia"/>
            <person name="Arahal R.David."/>
        </authorList>
    </citation>
    <scope>NUCLEOTIDE SEQUENCE [LARGE SCALE GENOMIC DNA]</scope>
    <source>
        <strain evidence="11">CECT 8713</strain>
    </source>
</reference>
<comment type="function">
    <text evidence="8">Converts the free carboxyl group of a malonyl-thioester to its methyl ester by transfer of a methyl group from S-adenosyl-L-methionine (SAM). It allows to synthesize pimeloyl-ACP via the fatty acid synthetic pathway.</text>
</comment>
<dbReference type="EC" id="2.1.1.197" evidence="3 8"/>
<dbReference type="InterPro" id="IPR050602">
    <property type="entry name" value="Malonyl-ACP_OMT"/>
</dbReference>
<dbReference type="SUPFAM" id="SSF53335">
    <property type="entry name" value="S-adenosyl-L-methionine-dependent methyltransferases"/>
    <property type="match status" value="1"/>
</dbReference>
<dbReference type="OrthoDB" id="9760689at2"/>
<dbReference type="GO" id="GO:0102130">
    <property type="term" value="F:malonyl-CoA methyltransferase activity"/>
    <property type="evidence" value="ECO:0007669"/>
    <property type="project" value="UniProtKB-EC"/>
</dbReference>
<dbReference type="UniPathway" id="UPA00078"/>
<gene>
    <name evidence="8 10" type="primary">bioC</name>
    <name evidence="10" type="ORF">GMA8713_03485</name>
</gene>
<name>A0A128FEV5_9GAMM</name>
<dbReference type="InterPro" id="IPR029063">
    <property type="entry name" value="SAM-dependent_MTases_sf"/>
</dbReference>
<evidence type="ECO:0000313" key="10">
    <source>
        <dbReference type="EMBL" id="CZF85332.1"/>
    </source>
</evidence>
<dbReference type="Gene3D" id="3.40.50.150">
    <property type="entry name" value="Vaccinia Virus protein VP39"/>
    <property type="match status" value="1"/>
</dbReference>
<dbReference type="AlphaFoldDB" id="A0A128FEV5"/>